<organism evidence="2 3">
    <name type="scientific">Rehmannia glutinosa</name>
    <name type="common">Chinese foxglove</name>
    <dbReference type="NCBI Taxonomy" id="99300"/>
    <lineage>
        <taxon>Eukaryota</taxon>
        <taxon>Viridiplantae</taxon>
        <taxon>Streptophyta</taxon>
        <taxon>Embryophyta</taxon>
        <taxon>Tracheophyta</taxon>
        <taxon>Spermatophyta</taxon>
        <taxon>Magnoliopsida</taxon>
        <taxon>eudicotyledons</taxon>
        <taxon>Gunneridae</taxon>
        <taxon>Pentapetalae</taxon>
        <taxon>asterids</taxon>
        <taxon>lamiids</taxon>
        <taxon>Lamiales</taxon>
        <taxon>Orobanchaceae</taxon>
        <taxon>Rehmannieae</taxon>
        <taxon>Rehmannia</taxon>
    </lineage>
</organism>
<sequence>MLFKADFEKAYDSIDCKFLMDMMRAFGFEEKWCKWKWECISTASASVLVNGSPIEEFKLQRGLRQGDPLSPFLFVFAAEGFNLLINKACERNIFEAYSVGKDKVKISHLQFADDTIVLGNATKENVWVVKAILRNFELVSDLKVNFGKSSLFTVNVRHGDATQMAQILNCKMGNLPFIYLGLPIGANLRKTNTWKPVINTLHRRLNHWENKHLLFGGRIVLIKAVLSSLPIYYLSPMRAPKNILKDIERIQRKFLWGGKRDKGCKISWVKWDLVCKAKKEGGLGVRDLDTFNRALLGKWGWRLVNNNNQLWA</sequence>
<evidence type="ECO:0000259" key="1">
    <source>
        <dbReference type="PROSITE" id="PS50878"/>
    </source>
</evidence>
<dbReference type="PROSITE" id="PS50878">
    <property type="entry name" value="RT_POL"/>
    <property type="match status" value="1"/>
</dbReference>
<proteinExistence type="predicted"/>
<reference evidence="2 3" key="1">
    <citation type="journal article" date="2021" name="Comput. Struct. Biotechnol. J.">
        <title>De novo genome assembly of the potent medicinal plant Rehmannia glutinosa using nanopore technology.</title>
        <authorList>
            <person name="Ma L."/>
            <person name="Dong C."/>
            <person name="Song C."/>
            <person name="Wang X."/>
            <person name="Zheng X."/>
            <person name="Niu Y."/>
            <person name="Chen S."/>
            <person name="Feng W."/>
        </authorList>
    </citation>
    <scope>NUCLEOTIDE SEQUENCE [LARGE SCALE GENOMIC DNA]</scope>
    <source>
        <strain evidence="2">DH-2019</strain>
    </source>
</reference>
<evidence type="ECO:0000313" key="2">
    <source>
        <dbReference type="EMBL" id="KAK6121960.1"/>
    </source>
</evidence>
<gene>
    <name evidence="2" type="ORF">DH2020_044299</name>
</gene>
<dbReference type="EMBL" id="JABTTQ020002819">
    <property type="protein sequence ID" value="KAK6121960.1"/>
    <property type="molecule type" value="Genomic_DNA"/>
</dbReference>
<dbReference type="InterPro" id="IPR000477">
    <property type="entry name" value="RT_dom"/>
</dbReference>
<dbReference type="PANTHER" id="PTHR33116:SF78">
    <property type="entry name" value="OS12G0587133 PROTEIN"/>
    <property type="match status" value="1"/>
</dbReference>
<evidence type="ECO:0000313" key="3">
    <source>
        <dbReference type="Proteomes" id="UP001318860"/>
    </source>
</evidence>
<feature type="domain" description="Reverse transcriptase" evidence="1">
    <location>
        <begin position="1"/>
        <end position="184"/>
    </location>
</feature>
<name>A0ABR0UIG4_REHGL</name>
<dbReference type="PANTHER" id="PTHR33116">
    <property type="entry name" value="REVERSE TRANSCRIPTASE ZINC-BINDING DOMAIN-CONTAINING PROTEIN-RELATED-RELATED"/>
    <property type="match status" value="1"/>
</dbReference>
<dbReference type="Proteomes" id="UP001318860">
    <property type="component" value="Unassembled WGS sequence"/>
</dbReference>
<dbReference type="SUPFAM" id="SSF56672">
    <property type="entry name" value="DNA/RNA polymerases"/>
    <property type="match status" value="1"/>
</dbReference>
<dbReference type="Pfam" id="PF00078">
    <property type="entry name" value="RVT_1"/>
    <property type="match status" value="1"/>
</dbReference>
<accession>A0ABR0UIG4</accession>
<protein>
    <recommendedName>
        <fullName evidence="1">Reverse transcriptase domain-containing protein</fullName>
    </recommendedName>
</protein>
<keyword evidence="3" id="KW-1185">Reference proteome</keyword>
<comment type="caution">
    <text evidence="2">The sequence shown here is derived from an EMBL/GenBank/DDBJ whole genome shotgun (WGS) entry which is preliminary data.</text>
</comment>
<dbReference type="InterPro" id="IPR043502">
    <property type="entry name" value="DNA/RNA_pol_sf"/>
</dbReference>